<dbReference type="SUPFAM" id="SSF81321">
    <property type="entry name" value="Family A G protein-coupled receptor-like"/>
    <property type="match status" value="1"/>
</dbReference>
<dbReference type="GO" id="GO:0005886">
    <property type="term" value="C:plasma membrane"/>
    <property type="evidence" value="ECO:0007669"/>
    <property type="project" value="UniProtKB-SubCell"/>
</dbReference>
<feature type="compositionally biased region" description="Basic and acidic residues" evidence="21">
    <location>
        <begin position="785"/>
        <end position="795"/>
    </location>
</feature>
<comment type="function">
    <text evidence="18">Involved in the biogenesis of the 60S ribosomal subunit in the nucleus.</text>
</comment>
<evidence type="ECO:0000256" key="22">
    <source>
        <dbReference type="SAM" id="Phobius"/>
    </source>
</evidence>
<evidence type="ECO:0000256" key="8">
    <source>
        <dbReference type="ARBA" id="ARBA00023040"/>
    </source>
</evidence>
<evidence type="ECO:0000313" key="24">
    <source>
        <dbReference type="EMBL" id="TRZ16362.1"/>
    </source>
</evidence>
<dbReference type="InterPro" id="IPR000611">
    <property type="entry name" value="NPY_rcpt"/>
</dbReference>
<dbReference type="PRINTS" id="PR01012">
    <property type="entry name" value="NRPEPTIDEYR"/>
</dbReference>
<dbReference type="InterPro" id="IPR000393">
    <property type="entry name" value="NPY5_rcpt"/>
</dbReference>
<comment type="similarity">
    <text evidence="2">Belongs to the G-protein coupled receptor 1 family.</text>
</comment>
<reference evidence="24" key="1">
    <citation type="submission" date="2019-04" db="EMBL/GenBank/DDBJ databases">
        <title>Genome assembly of Zosterops borbonicus 15179.</title>
        <authorList>
            <person name="Leroy T."/>
            <person name="Anselmetti Y."/>
            <person name="Tilak M.-K."/>
            <person name="Nabholz B."/>
        </authorList>
    </citation>
    <scope>NUCLEOTIDE SEQUENCE</scope>
    <source>
        <strain evidence="24">HGM_15179</strain>
        <tissue evidence="24">Muscle</tissue>
    </source>
</reference>
<feature type="transmembrane region" description="Helical" evidence="22">
    <location>
        <begin position="39"/>
        <end position="64"/>
    </location>
</feature>
<evidence type="ECO:0000256" key="20">
    <source>
        <dbReference type="ARBA" id="ARBA00034132"/>
    </source>
</evidence>
<feature type="region of interest" description="Disordered" evidence="21">
    <location>
        <begin position="282"/>
        <end position="315"/>
    </location>
</feature>
<comment type="similarity">
    <text evidence="19">Belongs to the TMA16 family.</text>
</comment>
<dbReference type="PRINTS" id="PR01016">
    <property type="entry name" value="NRPEPTIDEY5R"/>
</dbReference>
<comment type="function">
    <text evidence="16">Receptor for neuropeptide Y and peptide YY. The activity of this receptor is mediated by G proteins that inhibit adenylate cyclase activity. Seems to be associated with food intake. Could be involved in feeding disorders.</text>
</comment>
<dbReference type="EMBL" id="SWJQ01000318">
    <property type="protein sequence ID" value="TRZ16362.1"/>
    <property type="molecule type" value="Genomic_DNA"/>
</dbReference>
<dbReference type="PANTHER" id="PTHR24235:SF10">
    <property type="entry name" value="NEUROPEPTIDE Y RECEPTOR TYPE 5"/>
    <property type="match status" value="1"/>
</dbReference>
<evidence type="ECO:0000256" key="9">
    <source>
        <dbReference type="ARBA" id="ARBA00023136"/>
    </source>
</evidence>
<keyword evidence="12" id="KW-0675">Receptor</keyword>
<keyword evidence="13" id="KW-0325">Glycoprotein</keyword>
<keyword evidence="10" id="KW-0564">Palmitate</keyword>
<evidence type="ECO:0000256" key="6">
    <source>
        <dbReference type="ARBA" id="ARBA00022692"/>
    </source>
</evidence>
<comment type="caution">
    <text evidence="24">The sequence shown here is derived from an EMBL/GenBank/DDBJ whole genome shotgun (WGS) entry which is preliminary data.</text>
</comment>
<dbReference type="FunFam" id="1.20.1440.170:FF:000001">
    <property type="entry name" value="Translation machinery-associated 16 homolog"/>
    <property type="match status" value="1"/>
</dbReference>
<dbReference type="Gene3D" id="1.20.1070.10">
    <property type="entry name" value="Rhodopsin 7-helix transmembrane proteins"/>
    <property type="match status" value="1"/>
</dbReference>
<feature type="domain" description="G-protein coupled receptors family 1 profile" evidence="23">
    <location>
        <begin position="55"/>
        <end position="234"/>
    </location>
</feature>
<evidence type="ECO:0000256" key="10">
    <source>
        <dbReference type="ARBA" id="ARBA00023139"/>
    </source>
</evidence>
<evidence type="ECO:0000256" key="15">
    <source>
        <dbReference type="ARBA" id="ARBA00023288"/>
    </source>
</evidence>
<evidence type="ECO:0000256" key="12">
    <source>
        <dbReference type="ARBA" id="ARBA00023170"/>
    </source>
</evidence>
<evidence type="ECO:0000256" key="3">
    <source>
        <dbReference type="ARBA" id="ARBA00019481"/>
    </source>
</evidence>
<feature type="compositionally biased region" description="Basic and acidic residues" evidence="21">
    <location>
        <begin position="817"/>
        <end position="828"/>
    </location>
</feature>
<organism evidence="24 25">
    <name type="scientific">Zosterops borbonicus</name>
    <dbReference type="NCBI Taxonomy" id="364589"/>
    <lineage>
        <taxon>Eukaryota</taxon>
        <taxon>Metazoa</taxon>
        <taxon>Chordata</taxon>
        <taxon>Craniata</taxon>
        <taxon>Vertebrata</taxon>
        <taxon>Euteleostomi</taxon>
        <taxon>Archelosauria</taxon>
        <taxon>Archosauria</taxon>
        <taxon>Dinosauria</taxon>
        <taxon>Saurischia</taxon>
        <taxon>Theropoda</taxon>
        <taxon>Coelurosauria</taxon>
        <taxon>Aves</taxon>
        <taxon>Neognathae</taxon>
        <taxon>Neoaves</taxon>
        <taxon>Telluraves</taxon>
        <taxon>Australaves</taxon>
        <taxon>Passeriformes</taxon>
        <taxon>Sylvioidea</taxon>
        <taxon>Zosteropidae</taxon>
        <taxon>Zosterops</taxon>
    </lineage>
</organism>
<keyword evidence="5" id="KW-1003">Cell membrane</keyword>
<evidence type="ECO:0000256" key="4">
    <source>
        <dbReference type="ARBA" id="ARBA00020047"/>
    </source>
</evidence>
<name>A0A8K1GDE4_9PASS</name>
<feature type="region of interest" description="Disordered" evidence="21">
    <location>
        <begin position="777"/>
        <end position="828"/>
    </location>
</feature>
<dbReference type="PRINTS" id="PR00237">
    <property type="entry name" value="GPCRRHODOPSN"/>
</dbReference>
<dbReference type="InterPro" id="IPR017452">
    <property type="entry name" value="GPCR_Rhodpsn_7TM"/>
</dbReference>
<dbReference type="InterPro" id="IPR021346">
    <property type="entry name" value="Tma16"/>
</dbReference>
<keyword evidence="25" id="KW-1185">Reference proteome</keyword>
<dbReference type="Proteomes" id="UP000796761">
    <property type="component" value="Unassembled WGS sequence"/>
</dbReference>
<evidence type="ECO:0000256" key="14">
    <source>
        <dbReference type="ARBA" id="ARBA00023224"/>
    </source>
</evidence>
<dbReference type="GO" id="GO:0001602">
    <property type="term" value="F:pancreatic polypeptide receptor activity"/>
    <property type="evidence" value="ECO:0007669"/>
    <property type="project" value="TreeGrafter"/>
</dbReference>
<evidence type="ECO:0000256" key="11">
    <source>
        <dbReference type="ARBA" id="ARBA00023157"/>
    </source>
</evidence>
<evidence type="ECO:0000256" key="1">
    <source>
        <dbReference type="ARBA" id="ARBA00004651"/>
    </source>
</evidence>
<keyword evidence="6 22" id="KW-0812">Transmembrane</keyword>
<evidence type="ECO:0000256" key="2">
    <source>
        <dbReference type="ARBA" id="ARBA00010663"/>
    </source>
</evidence>
<dbReference type="Gene3D" id="1.20.1440.170">
    <property type="entry name" value="Translation machinery-associated protein 16-like"/>
    <property type="match status" value="1"/>
</dbReference>
<keyword evidence="8" id="KW-0297">G-protein coupled receptor</keyword>
<dbReference type="Pfam" id="PF00001">
    <property type="entry name" value="7tm_1"/>
    <property type="match status" value="1"/>
</dbReference>
<evidence type="ECO:0000256" key="19">
    <source>
        <dbReference type="ARBA" id="ARBA00034127"/>
    </source>
</evidence>
<feature type="transmembrane region" description="Helical" evidence="22">
    <location>
        <begin position="114"/>
        <end position="133"/>
    </location>
</feature>
<feature type="transmembrane region" description="Helical" evidence="22">
    <location>
        <begin position="71"/>
        <end position="94"/>
    </location>
</feature>
<sequence>MDLGFKDRNNRTHTKNTSAATKNFSAWEDYKSSVDDMQYFLIGLYTLISLAGFVGNLLILTALLKCKQKTVINILIGNLAFSDILVVLFCSPFTLTSVLLDQWMFGTVMCHVMPFLQCASVLVSTLMLISIAAVRYRMIKYPLSSNLTAKQGYFLIVMIWAFGFTICSPLPVFHKTVDLSKTLNLEGLENRLLCIESWPSDSYRIAFTIALLFMQYILPLACLTASHTSVCRSIGARLSIKENKFEEKEMINLTLHPSKSTGTQVQPSRYSRWRCAFGRRHHRRYSRKTSSVMPAVSRHHQDTHSRDLPDTSDTEKSQLFSSSKFIPGIPICFEVKPEENTEIQNMITDKTDMELVELIQWRATKMMNGLEYFSYKNGLRELGLFSLKKRQLREELTNVCQCLKGGCHKDVSMLWMVVQDKAVTDTQKALPEYEEELLYSAVEKQQMPWHAQVTPEPARPVAMADRLTLECIHIGCGEGVGASVVPHSAMAAESGRAGHNCHGSRAAAASAGSTESLWGNCIPGRVKHLKYFYGHYYHQQKVLKLCCQNYENLKEGSKTKRLSIPTAEKLHSLQGKYTNRKRKKKDFWKVSEEENHHETTAYNMTVSLALPSPSPKQKLLLIVWKERRGSFFDSPDLISLPANAIVFQQSLRLKTDKALRLSIIGEKLQWFQSHLDPSKIEYTKKEAGELIENYMCRFNAELEQIELQNSIKGRQGRQHGSRETVIKQTIERERQLYEGYGIEIPDIMNRKHLKFFREWDGDLRKLPNIKMKKLSARDAACSHPEVTDAEAKEGLNDEEEVGPNEEEVGPDEEEVGPDEHQLIQELKE</sequence>
<keyword evidence="7 22" id="KW-1133">Transmembrane helix</keyword>
<proteinExistence type="inferred from homology"/>
<evidence type="ECO:0000256" key="17">
    <source>
        <dbReference type="ARBA" id="ARBA00032994"/>
    </source>
</evidence>
<protein>
    <recommendedName>
        <fullName evidence="3">Neuropeptide Y receptor type 5</fullName>
    </recommendedName>
    <alternativeName>
        <fullName evidence="17">NPY-Y5 receptor</fullName>
    </alternativeName>
    <alternativeName>
        <fullName evidence="4">Translation machinery-associated protein 16</fullName>
    </alternativeName>
</protein>
<dbReference type="PROSITE" id="PS50262">
    <property type="entry name" value="G_PROTEIN_RECEP_F1_2"/>
    <property type="match status" value="1"/>
</dbReference>
<dbReference type="PANTHER" id="PTHR24235">
    <property type="entry name" value="NEUROPEPTIDE Y RECEPTOR"/>
    <property type="match status" value="1"/>
</dbReference>
<dbReference type="Pfam" id="PF11176">
    <property type="entry name" value="Tma16"/>
    <property type="match status" value="1"/>
</dbReference>
<keyword evidence="15" id="KW-0449">Lipoprotein</keyword>
<dbReference type="GO" id="GO:0043005">
    <property type="term" value="C:neuron projection"/>
    <property type="evidence" value="ECO:0007669"/>
    <property type="project" value="TreeGrafter"/>
</dbReference>
<evidence type="ECO:0000256" key="13">
    <source>
        <dbReference type="ARBA" id="ARBA00023180"/>
    </source>
</evidence>
<keyword evidence="9 22" id="KW-0472">Membrane</keyword>
<accession>A0A8K1GDE4</accession>
<dbReference type="OrthoDB" id="5981855at2759"/>
<comment type="subunit">
    <text evidence="20">Associates with pre-60S ribosomal particles.</text>
</comment>
<comment type="subcellular location">
    <subcellularLocation>
        <location evidence="1">Cell membrane</location>
        <topology evidence="1">Multi-pass membrane protein</topology>
    </subcellularLocation>
</comment>
<evidence type="ECO:0000256" key="18">
    <source>
        <dbReference type="ARBA" id="ARBA00034079"/>
    </source>
</evidence>
<evidence type="ECO:0000256" key="16">
    <source>
        <dbReference type="ARBA" id="ARBA00024704"/>
    </source>
</evidence>
<feature type="compositionally biased region" description="Acidic residues" evidence="21">
    <location>
        <begin position="796"/>
        <end position="816"/>
    </location>
</feature>
<evidence type="ECO:0000256" key="5">
    <source>
        <dbReference type="ARBA" id="ARBA00022475"/>
    </source>
</evidence>
<feature type="compositionally biased region" description="Basic and acidic residues" evidence="21">
    <location>
        <begin position="299"/>
        <end position="315"/>
    </location>
</feature>
<evidence type="ECO:0000256" key="21">
    <source>
        <dbReference type="SAM" id="MobiDB-lite"/>
    </source>
</evidence>
<dbReference type="GO" id="GO:0045202">
    <property type="term" value="C:synapse"/>
    <property type="evidence" value="ECO:0007669"/>
    <property type="project" value="GOC"/>
</dbReference>
<gene>
    <name evidence="24" type="ORF">HGM15179_010750</name>
</gene>
<dbReference type="GO" id="GO:0007268">
    <property type="term" value="P:chemical synaptic transmission"/>
    <property type="evidence" value="ECO:0007669"/>
    <property type="project" value="TreeGrafter"/>
</dbReference>
<evidence type="ECO:0000256" key="7">
    <source>
        <dbReference type="ARBA" id="ARBA00022989"/>
    </source>
</evidence>
<dbReference type="AlphaFoldDB" id="A0A8K1GDE4"/>
<evidence type="ECO:0000313" key="25">
    <source>
        <dbReference type="Proteomes" id="UP000796761"/>
    </source>
</evidence>
<dbReference type="GO" id="GO:0042923">
    <property type="term" value="F:neuropeptide binding"/>
    <property type="evidence" value="ECO:0007669"/>
    <property type="project" value="TreeGrafter"/>
</dbReference>
<dbReference type="InterPro" id="IPR038356">
    <property type="entry name" value="Tma16_sf"/>
</dbReference>
<evidence type="ECO:0000259" key="23">
    <source>
        <dbReference type="PROSITE" id="PS50262"/>
    </source>
</evidence>
<keyword evidence="14" id="KW-0807">Transducer</keyword>
<dbReference type="GO" id="GO:0001601">
    <property type="term" value="F:peptide YY receptor activity"/>
    <property type="evidence" value="ECO:0007669"/>
    <property type="project" value="TreeGrafter"/>
</dbReference>
<dbReference type="InterPro" id="IPR000276">
    <property type="entry name" value="GPCR_Rhodpsn"/>
</dbReference>
<feature type="transmembrane region" description="Helical" evidence="22">
    <location>
        <begin position="153"/>
        <end position="173"/>
    </location>
</feature>
<keyword evidence="11" id="KW-1015">Disulfide bond</keyword>